<sequence length="245" mass="25805">MRYALSIAWALLRTTSKSLSKAVLYEVGMYGPQRERIACAAPSKFQERPPASVDLSQCQPLHGVSAKGACASNTGKTRLRQELGLNERQPSTRSESEASLLLPLSAVPCPGTVRPPRLEGTTHTPIHPPGRLPPTAVVGRSPSGDNLEESGEPPHQARCFPRTAPVNGRPQGAPKRNVGSTRPQARLARNTLVASAVHKKRLSAAAAGWPNAMPLALVMPHRPGAASASAVVVGDGNSQPRAAPD</sequence>
<protein>
    <submittedName>
        <fullName evidence="2">Uncharacterized protein</fullName>
    </submittedName>
</protein>
<accession>A0ABR0BT04</accession>
<feature type="region of interest" description="Disordered" evidence="1">
    <location>
        <begin position="116"/>
        <end position="183"/>
    </location>
</feature>
<evidence type="ECO:0000256" key="1">
    <source>
        <dbReference type="SAM" id="MobiDB-lite"/>
    </source>
</evidence>
<name>A0ABR0BT04_PURLI</name>
<dbReference type="EMBL" id="JAWRVI010000035">
    <property type="protein sequence ID" value="KAK4087051.1"/>
    <property type="molecule type" value="Genomic_DNA"/>
</dbReference>
<evidence type="ECO:0000313" key="3">
    <source>
        <dbReference type="Proteomes" id="UP001287286"/>
    </source>
</evidence>
<keyword evidence="3" id="KW-1185">Reference proteome</keyword>
<organism evidence="2 3">
    <name type="scientific">Purpureocillium lilacinum</name>
    <name type="common">Paecilomyces lilacinus</name>
    <dbReference type="NCBI Taxonomy" id="33203"/>
    <lineage>
        <taxon>Eukaryota</taxon>
        <taxon>Fungi</taxon>
        <taxon>Dikarya</taxon>
        <taxon>Ascomycota</taxon>
        <taxon>Pezizomycotina</taxon>
        <taxon>Sordariomycetes</taxon>
        <taxon>Hypocreomycetidae</taxon>
        <taxon>Hypocreales</taxon>
        <taxon>Ophiocordycipitaceae</taxon>
        <taxon>Purpureocillium</taxon>
    </lineage>
</organism>
<proteinExistence type="predicted"/>
<evidence type="ECO:0000313" key="2">
    <source>
        <dbReference type="EMBL" id="KAK4087051.1"/>
    </source>
</evidence>
<feature type="compositionally biased region" description="Polar residues" evidence="1">
    <location>
        <begin position="236"/>
        <end position="245"/>
    </location>
</feature>
<feature type="region of interest" description="Disordered" evidence="1">
    <location>
        <begin position="225"/>
        <end position="245"/>
    </location>
</feature>
<dbReference type="Proteomes" id="UP001287286">
    <property type="component" value="Unassembled WGS sequence"/>
</dbReference>
<reference evidence="2 3" key="1">
    <citation type="journal article" date="2024" name="Microbiol. Resour. Announc.">
        <title>Genome annotations for the ascomycete fungi Trichoderma harzianum, Trichoderma aggressivum, and Purpureocillium lilacinum.</title>
        <authorList>
            <person name="Beijen E.P.W."/>
            <person name="Ohm R.A."/>
        </authorList>
    </citation>
    <scope>NUCLEOTIDE SEQUENCE [LARGE SCALE GENOMIC DNA]</scope>
    <source>
        <strain evidence="2 3">CBS 150709</strain>
    </source>
</reference>
<comment type="caution">
    <text evidence="2">The sequence shown here is derived from an EMBL/GenBank/DDBJ whole genome shotgun (WGS) entry which is preliminary data.</text>
</comment>
<gene>
    <name evidence="2" type="ORF">Purlil1_8570</name>
</gene>